<dbReference type="PROSITE" id="PS51128">
    <property type="entry name" value="ZF_DKSA_2"/>
    <property type="match status" value="1"/>
</dbReference>
<proteinExistence type="predicted"/>
<gene>
    <name evidence="7" type="ORF">COS59_02020</name>
</gene>
<dbReference type="PANTHER" id="PTHR33823">
    <property type="entry name" value="RNA POLYMERASE-BINDING TRANSCRIPTION FACTOR DKSA-RELATED"/>
    <property type="match status" value="1"/>
</dbReference>
<keyword evidence="1" id="KW-0479">Metal-binding</keyword>
<evidence type="ECO:0000256" key="5">
    <source>
        <dbReference type="SAM" id="MobiDB-lite"/>
    </source>
</evidence>
<evidence type="ECO:0000256" key="2">
    <source>
        <dbReference type="ARBA" id="ARBA00022771"/>
    </source>
</evidence>
<dbReference type="SUPFAM" id="SSF57716">
    <property type="entry name" value="Glucocorticoid receptor-like (DNA-binding domain)"/>
    <property type="match status" value="1"/>
</dbReference>
<name>A0A2M7B7C7_9BACT</name>
<accession>A0A2M7B7C7</accession>
<dbReference type="GO" id="GO:0008270">
    <property type="term" value="F:zinc ion binding"/>
    <property type="evidence" value="ECO:0007669"/>
    <property type="project" value="UniProtKB-KW"/>
</dbReference>
<feature type="region of interest" description="Disordered" evidence="5">
    <location>
        <begin position="31"/>
        <end position="52"/>
    </location>
</feature>
<sequence length="112" mass="12681">MILVRWGLIKPKRRLLKEGKKILKKLGEVKNVPDLGGEADPDTETDESEEFSNQLAEAQVLKNRLADIELALSKMKKGTYGICENCKKEISPELLKIVPESRLCKDCKKSNR</sequence>
<feature type="zinc finger region" description="dksA C4-type" evidence="4">
    <location>
        <begin position="83"/>
        <end position="107"/>
    </location>
</feature>
<feature type="domain" description="Zinc finger DksA/TraR C4-type" evidence="6">
    <location>
        <begin position="78"/>
        <end position="108"/>
    </location>
</feature>
<evidence type="ECO:0000256" key="4">
    <source>
        <dbReference type="PROSITE-ProRule" id="PRU00510"/>
    </source>
</evidence>
<evidence type="ECO:0000259" key="6">
    <source>
        <dbReference type="Pfam" id="PF01258"/>
    </source>
</evidence>
<dbReference type="Gene3D" id="1.20.120.910">
    <property type="entry name" value="DksA, coiled-coil domain"/>
    <property type="match status" value="1"/>
</dbReference>
<evidence type="ECO:0000256" key="1">
    <source>
        <dbReference type="ARBA" id="ARBA00022723"/>
    </source>
</evidence>
<dbReference type="Pfam" id="PF01258">
    <property type="entry name" value="zf-dskA_traR"/>
    <property type="match status" value="1"/>
</dbReference>
<comment type="caution">
    <text evidence="7">The sequence shown here is derived from an EMBL/GenBank/DDBJ whole genome shotgun (WGS) entry which is preliminary data.</text>
</comment>
<keyword evidence="2" id="KW-0863">Zinc-finger</keyword>
<keyword evidence="3" id="KW-0862">Zinc</keyword>
<reference evidence="8" key="1">
    <citation type="submission" date="2017-09" db="EMBL/GenBank/DDBJ databases">
        <title>Depth-based differentiation of microbial function through sediment-hosted aquifers and enrichment of novel symbionts in the deep terrestrial subsurface.</title>
        <authorList>
            <person name="Probst A.J."/>
            <person name="Ladd B."/>
            <person name="Jarett J.K."/>
            <person name="Geller-Mcgrath D.E."/>
            <person name="Sieber C.M.K."/>
            <person name="Emerson J.B."/>
            <person name="Anantharaman K."/>
            <person name="Thomas B.C."/>
            <person name="Malmstrom R."/>
            <person name="Stieglmeier M."/>
            <person name="Klingl A."/>
            <person name="Woyke T."/>
            <person name="Ryan C.M."/>
            <person name="Banfield J.F."/>
        </authorList>
    </citation>
    <scope>NUCLEOTIDE SEQUENCE [LARGE SCALE GENOMIC DNA]</scope>
</reference>
<dbReference type="EMBL" id="PEVH01000062">
    <property type="protein sequence ID" value="PIU99011.1"/>
    <property type="molecule type" value="Genomic_DNA"/>
</dbReference>
<organism evidence="7 8">
    <name type="scientific">Candidatus Wolfebacteria bacterium CG03_land_8_20_14_0_80_36_15</name>
    <dbReference type="NCBI Taxonomy" id="1975067"/>
    <lineage>
        <taxon>Bacteria</taxon>
        <taxon>Candidatus Wolfeibacteriota</taxon>
    </lineage>
</organism>
<evidence type="ECO:0000313" key="7">
    <source>
        <dbReference type="EMBL" id="PIU99011.1"/>
    </source>
</evidence>
<protein>
    <submittedName>
        <fullName evidence="7">RNA polymerase-binding protein DksA</fullName>
    </submittedName>
</protein>
<dbReference type="AlphaFoldDB" id="A0A2M7B7C7"/>
<evidence type="ECO:0000313" key="8">
    <source>
        <dbReference type="Proteomes" id="UP000230131"/>
    </source>
</evidence>
<dbReference type="Proteomes" id="UP000230131">
    <property type="component" value="Unassembled WGS sequence"/>
</dbReference>
<feature type="compositionally biased region" description="Acidic residues" evidence="5">
    <location>
        <begin position="37"/>
        <end position="50"/>
    </location>
</feature>
<dbReference type="PANTHER" id="PTHR33823:SF4">
    <property type="entry name" value="GENERAL STRESS PROTEIN 16O"/>
    <property type="match status" value="1"/>
</dbReference>
<dbReference type="InterPro" id="IPR000962">
    <property type="entry name" value="Znf_DskA_TraR"/>
</dbReference>
<evidence type="ECO:0000256" key="3">
    <source>
        <dbReference type="ARBA" id="ARBA00022833"/>
    </source>
</evidence>